<protein>
    <submittedName>
        <fullName evidence="1">Uncharacterized protein</fullName>
    </submittedName>
</protein>
<evidence type="ECO:0000313" key="2">
    <source>
        <dbReference type="Proteomes" id="UP001501509"/>
    </source>
</evidence>
<keyword evidence="2" id="KW-1185">Reference proteome</keyword>
<gene>
    <name evidence="1" type="ORF">GCM10010411_87270</name>
</gene>
<sequence>MSRPITRLGRSRGGWSTKLHLACEQGLVEDERGRIGLVRVGVSTLLFRCAPSRHNEIVMSIDRAAFFHAGLAEVLPGAEFLDVLVAVLGGLGGLAGGAVGVDSGWF</sequence>
<reference evidence="1 2" key="1">
    <citation type="journal article" date="2019" name="Int. J. Syst. Evol. Microbiol.">
        <title>The Global Catalogue of Microorganisms (GCM) 10K type strain sequencing project: providing services to taxonomists for standard genome sequencing and annotation.</title>
        <authorList>
            <consortium name="The Broad Institute Genomics Platform"/>
            <consortium name="The Broad Institute Genome Sequencing Center for Infectious Disease"/>
            <person name="Wu L."/>
            <person name="Ma J."/>
        </authorList>
    </citation>
    <scope>NUCLEOTIDE SEQUENCE [LARGE SCALE GENOMIC DNA]</scope>
    <source>
        <strain evidence="1 2">JCM 6833</strain>
    </source>
</reference>
<dbReference type="Proteomes" id="UP001501509">
    <property type="component" value="Unassembled WGS sequence"/>
</dbReference>
<dbReference type="RefSeq" id="WP_344548427.1">
    <property type="nucleotide sequence ID" value="NZ_BAAATD010000019.1"/>
</dbReference>
<comment type="caution">
    <text evidence="1">The sequence shown here is derived from an EMBL/GenBank/DDBJ whole genome shotgun (WGS) entry which is preliminary data.</text>
</comment>
<accession>A0ABN3QTP0</accession>
<dbReference type="EMBL" id="BAAATD010000019">
    <property type="protein sequence ID" value="GAA2634937.1"/>
    <property type="molecule type" value="Genomic_DNA"/>
</dbReference>
<name>A0ABN3QTP0_9ACTN</name>
<proteinExistence type="predicted"/>
<organism evidence="1 2">
    <name type="scientific">Actinomadura fulvescens</name>
    <dbReference type="NCBI Taxonomy" id="46160"/>
    <lineage>
        <taxon>Bacteria</taxon>
        <taxon>Bacillati</taxon>
        <taxon>Actinomycetota</taxon>
        <taxon>Actinomycetes</taxon>
        <taxon>Streptosporangiales</taxon>
        <taxon>Thermomonosporaceae</taxon>
        <taxon>Actinomadura</taxon>
    </lineage>
</organism>
<evidence type="ECO:0000313" key="1">
    <source>
        <dbReference type="EMBL" id="GAA2634937.1"/>
    </source>
</evidence>